<dbReference type="Gene3D" id="1.10.238.10">
    <property type="entry name" value="EF-hand"/>
    <property type="match status" value="1"/>
</dbReference>
<dbReference type="InterPro" id="IPR050230">
    <property type="entry name" value="CALM/Myosin/TropC-like"/>
</dbReference>
<organism evidence="3 4">
    <name type="scientific">Nesidiocoris tenuis</name>
    <dbReference type="NCBI Taxonomy" id="355587"/>
    <lineage>
        <taxon>Eukaryota</taxon>
        <taxon>Metazoa</taxon>
        <taxon>Ecdysozoa</taxon>
        <taxon>Arthropoda</taxon>
        <taxon>Hexapoda</taxon>
        <taxon>Insecta</taxon>
        <taxon>Pterygota</taxon>
        <taxon>Neoptera</taxon>
        <taxon>Paraneoptera</taxon>
        <taxon>Hemiptera</taxon>
        <taxon>Heteroptera</taxon>
        <taxon>Panheteroptera</taxon>
        <taxon>Cimicomorpha</taxon>
        <taxon>Miridae</taxon>
        <taxon>Dicyphina</taxon>
        <taxon>Nesidiocoris</taxon>
    </lineage>
</organism>
<dbReference type="SUPFAM" id="SSF47473">
    <property type="entry name" value="EF-hand"/>
    <property type="match status" value="1"/>
</dbReference>
<dbReference type="OrthoDB" id="26525at2759"/>
<accession>A0A6H5HB30</accession>
<dbReference type="InterPro" id="IPR011992">
    <property type="entry name" value="EF-hand-dom_pair"/>
</dbReference>
<evidence type="ECO:0000313" key="3">
    <source>
        <dbReference type="EMBL" id="CAB0010565.1"/>
    </source>
</evidence>
<dbReference type="FunFam" id="1.10.238.10:FF:000178">
    <property type="entry name" value="Calmodulin-2 A"/>
    <property type="match status" value="1"/>
</dbReference>
<evidence type="ECO:0000256" key="2">
    <source>
        <dbReference type="ARBA" id="ARBA00023179"/>
    </source>
</evidence>
<dbReference type="EMBL" id="CADCXU010023056">
    <property type="protein sequence ID" value="CAB0010565.1"/>
    <property type="molecule type" value="Genomic_DNA"/>
</dbReference>
<dbReference type="PANTHER" id="PTHR23048:SF33">
    <property type="entry name" value="MYOSIN LIGHT CHAIN ALKALI"/>
    <property type="match status" value="1"/>
</dbReference>
<dbReference type="AlphaFoldDB" id="A0A6H5HB30"/>
<keyword evidence="2" id="KW-0514">Muscle protein</keyword>
<dbReference type="PANTHER" id="PTHR23048">
    <property type="entry name" value="MYOSIN LIGHT CHAIN 1, 3"/>
    <property type="match status" value="1"/>
</dbReference>
<keyword evidence="4" id="KW-1185">Reference proteome</keyword>
<keyword evidence="1" id="KW-0677">Repeat</keyword>
<proteinExistence type="predicted"/>
<sequence>MKGTFAFGIYDFEGVGTMDAFYLGSCLRALNLNPTASTVEKLGGTKKKGEKQITIEEFLPIYSQAKKDKDCGVYEDFVECMKLYDKEENGLMAGAELQHILLTLGKNFAVIGNLTSFPTVYSKLNFLKKLTK</sequence>
<dbReference type="GO" id="GO:0005859">
    <property type="term" value="C:muscle myosin complex"/>
    <property type="evidence" value="ECO:0007669"/>
    <property type="project" value="TreeGrafter"/>
</dbReference>
<gene>
    <name evidence="3" type="ORF">NTEN_LOCUS15606</name>
</gene>
<protein>
    <submittedName>
        <fullName evidence="3">Uncharacterized protein</fullName>
    </submittedName>
</protein>
<name>A0A6H5HB30_9HEMI</name>
<evidence type="ECO:0000256" key="1">
    <source>
        <dbReference type="ARBA" id="ARBA00022737"/>
    </source>
</evidence>
<dbReference type="Proteomes" id="UP000479000">
    <property type="component" value="Unassembled WGS sequence"/>
</dbReference>
<reference evidence="3 4" key="1">
    <citation type="submission" date="2020-02" db="EMBL/GenBank/DDBJ databases">
        <authorList>
            <person name="Ferguson B K."/>
        </authorList>
    </citation>
    <scope>NUCLEOTIDE SEQUENCE [LARGE SCALE GENOMIC DNA]</scope>
</reference>
<evidence type="ECO:0000313" key="4">
    <source>
        <dbReference type="Proteomes" id="UP000479000"/>
    </source>
</evidence>